<protein>
    <submittedName>
        <fullName evidence="2">Uncharacterized protein</fullName>
    </submittedName>
</protein>
<dbReference type="Proteomes" id="UP000824890">
    <property type="component" value="Unassembled WGS sequence"/>
</dbReference>
<evidence type="ECO:0000313" key="2">
    <source>
        <dbReference type="EMBL" id="KAH0844283.1"/>
    </source>
</evidence>
<keyword evidence="3" id="KW-1185">Reference proteome</keyword>
<accession>A0ABQ7WY27</accession>
<evidence type="ECO:0000256" key="1">
    <source>
        <dbReference type="SAM" id="MobiDB-lite"/>
    </source>
</evidence>
<proteinExistence type="predicted"/>
<feature type="region of interest" description="Disordered" evidence="1">
    <location>
        <begin position="1"/>
        <end position="79"/>
    </location>
</feature>
<evidence type="ECO:0000313" key="3">
    <source>
        <dbReference type="Proteomes" id="UP000824890"/>
    </source>
</evidence>
<comment type="caution">
    <text evidence="2">The sequence shown here is derived from an EMBL/GenBank/DDBJ whole genome shotgun (WGS) entry which is preliminary data.</text>
</comment>
<feature type="compositionally biased region" description="Polar residues" evidence="1">
    <location>
        <begin position="1"/>
        <end position="11"/>
    </location>
</feature>
<dbReference type="EMBL" id="JAGKQM010002834">
    <property type="protein sequence ID" value="KAH0844283.1"/>
    <property type="molecule type" value="Genomic_DNA"/>
</dbReference>
<name>A0ABQ7WY27_BRANA</name>
<gene>
    <name evidence="2" type="ORF">HID58_091962</name>
</gene>
<reference evidence="2 3" key="1">
    <citation type="submission" date="2021-05" db="EMBL/GenBank/DDBJ databases">
        <title>Genome Assembly of Synthetic Allotetraploid Brassica napus Reveals Homoeologous Exchanges between Subgenomes.</title>
        <authorList>
            <person name="Davis J.T."/>
        </authorList>
    </citation>
    <scope>NUCLEOTIDE SEQUENCE [LARGE SCALE GENOMIC DNA]</scope>
    <source>
        <strain evidence="3">cv. Da-Ae</strain>
        <tissue evidence="2">Seedling</tissue>
    </source>
</reference>
<organism evidence="2 3">
    <name type="scientific">Brassica napus</name>
    <name type="common">Rape</name>
    <dbReference type="NCBI Taxonomy" id="3708"/>
    <lineage>
        <taxon>Eukaryota</taxon>
        <taxon>Viridiplantae</taxon>
        <taxon>Streptophyta</taxon>
        <taxon>Embryophyta</taxon>
        <taxon>Tracheophyta</taxon>
        <taxon>Spermatophyta</taxon>
        <taxon>Magnoliopsida</taxon>
        <taxon>eudicotyledons</taxon>
        <taxon>Gunneridae</taxon>
        <taxon>Pentapetalae</taxon>
        <taxon>rosids</taxon>
        <taxon>malvids</taxon>
        <taxon>Brassicales</taxon>
        <taxon>Brassicaceae</taxon>
        <taxon>Brassiceae</taxon>
        <taxon>Brassica</taxon>
    </lineage>
</organism>
<sequence>MRRCDTGTSFSKGPMKQKKVILKRDDKAPPKEPSLLKHLSGKDGTTTSSILLQEEPPDQSPNRQAVPLDAPIKLPNQKD</sequence>